<dbReference type="Proteomes" id="UP001159364">
    <property type="component" value="Linkage Group LG05"/>
</dbReference>
<sequence length="117" mass="13171">MTSWKRGHGMLAEWNELTRSVESEKTFEEVVEELENLANICLVELQQKDIMEQPNEQSQELQKTELVNRTDKCAGVDVIVVVSNTTPIEVVKDSRSSEDEYTSDVAVDVLNGDVVSL</sequence>
<keyword evidence="2" id="KW-1185">Reference proteome</keyword>
<name>A0AAV8TDL7_9ROSI</name>
<reference evidence="1 2" key="1">
    <citation type="submission" date="2021-09" db="EMBL/GenBank/DDBJ databases">
        <title>Genomic insights and catalytic innovation underlie evolution of tropane alkaloids biosynthesis.</title>
        <authorList>
            <person name="Wang Y.-J."/>
            <person name="Tian T."/>
            <person name="Huang J.-P."/>
            <person name="Huang S.-X."/>
        </authorList>
    </citation>
    <scope>NUCLEOTIDE SEQUENCE [LARGE SCALE GENOMIC DNA]</scope>
    <source>
        <strain evidence="1">KIB-2018</strain>
        <tissue evidence="1">Leaf</tissue>
    </source>
</reference>
<gene>
    <name evidence="1" type="ORF">K2173_005403</name>
</gene>
<accession>A0AAV8TDL7</accession>
<proteinExistence type="predicted"/>
<protein>
    <submittedName>
        <fullName evidence="1">Uncharacterized protein</fullName>
    </submittedName>
</protein>
<comment type="caution">
    <text evidence="1">The sequence shown here is derived from an EMBL/GenBank/DDBJ whole genome shotgun (WGS) entry which is preliminary data.</text>
</comment>
<organism evidence="1 2">
    <name type="scientific">Erythroxylum novogranatense</name>
    <dbReference type="NCBI Taxonomy" id="1862640"/>
    <lineage>
        <taxon>Eukaryota</taxon>
        <taxon>Viridiplantae</taxon>
        <taxon>Streptophyta</taxon>
        <taxon>Embryophyta</taxon>
        <taxon>Tracheophyta</taxon>
        <taxon>Spermatophyta</taxon>
        <taxon>Magnoliopsida</taxon>
        <taxon>eudicotyledons</taxon>
        <taxon>Gunneridae</taxon>
        <taxon>Pentapetalae</taxon>
        <taxon>rosids</taxon>
        <taxon>fabids</taxon>
        <taxon>Malpighiales</taxon>
        <taxon>Erythroxylaceae</taxon>
        <taxon>Erythroxylum</taxon>
    </lineage>
</organism>
<dbReference type="EMBL" id="JAIWQS010000005">
    <property type="protein sequence ID" value="KAJ8764223.1"/>
    <property type="molecule type" value="Genomic_DNA"/>
</dbReference>
<dbReference type="AlphaFoldDB" id="A0AAV8TDL7"/>
<evidence type="ECO:0000313" key="2">
    <source>
        <dbReference type="Proteomes" id="UP001159364"/>
    </source>
</evidence>
<evidence type="ECO:0000313" key="1">
    <source>
        <dbReference type="EMBL" id="KAJ8764223.1"/>
    </source>
</evidence>